<dbReference type="InterPro" id="IPR017517">
    <property type="entry name" value="Maleyloyr_isom"/>
</dbReference>
<evidence type="ECO:0000313" key="4">
    <source>
        <dbReference type="Proteomes" id="UP000255467"/>
    </source>
</evidence>
<dbReference type="AlphaFoldDB" id="A0A378YSL9"/>
<evidence type="ECO:0000313" key="3">
    <source>
        <dbReference type="EMBL" id="SUA80166.1"/>
    </source>
</evidence>
<organism evidence="3 4">
    <name type="scientific">Nocardia otitidiscaviarum</name>
    <dbReference type="NCBI Taxonomy" id="1823"/>
    <lineage>
        <taxon>Bacteria</taxon>
        <taxon>Bacillati</taxon>
        <taxon>Actinomycetota</taxon>
        <taxon>Actinomycetes</taxon>
        <taxon>Mycobacteriales</taxon>
        <taxon>Nocardiaceae</taxon>
        <taxon>Nocardia</taxon>
    </lineage>
</organism>
<protein>
    <submittedName>
        <fullName evidence="3">Uncharacterized Actinobacterial protein</fullName>
    </submittedName>
</protein>
<feature type="domain" description="Mycothiol-dependent maleylpyruvate isomerase metal-binding" evidence="2">
    <location>
        <begin position="14"/>
        <end position="100"/>
    </location>
</feature>
<accession>A0A378YSL9</accession>
<dbReference type="GO" id="GO:0046872">
    <property type="term" value="F:metal ion binding"/>
    <property type="evidence" value="ECO:0007669"/>
    <property type="project" value="InterPro"/>
</dbReference>
<gene>
    <name evidence="3" type="ORF">NCTC1934_04142</name>
</gene>
<dbReference type="Pfam" id="PF11716">
    <property type="entry name" value="MDMPI_N"/>
    <property type="match status" value="1"/>
</dbReference>
<sequence length="238" mass="25806">MDREASWRIIEEQRLAIADMLSGLSPEQWRTPSLCTGWSVREVAAHVALTPTPPAFPLMLSTGIRARGNYNRFIDIITRRYAADPDFDPVAALRTHAASRDLPKLTNYRNILFDTMVHAQDMAIPLGHTITVSPEAAGAAADRAVEVGWPVWDRHRLDGVRLRATDSTWEHGDGVEIHGPTLALLLVITGRPAGFAHTTGPGVEILATRLETASRATETATAPKGKGEESGDAGTCEV</sequence>
<proteinExistence type="predicted"/>
<dbReference type="InterPro" id="IPR034660">
    <property type="entry name" value="DinB/YfiT-like"/>
</dbReference>
<name>A0A378YSL9_9NOCA</name>
<dbReference type="Gene3D" id="1.20.120.450">
    <property type="entry name" value="dinb family like domain"/>
    <property type="match status" value="1"/>
</dbReference>
<dbReference type="EMBL" id="UGRY01000002">
    <property type="protein sequence ID" value="SUA80166.1"/>
    <property type="molecule type" value="Genomic_DNA"/>
</dbReference>
<reference evidence="3 4" key="1">
    <citation type="submission" date="2018-06" db="EMBL/GenBank/DDBJ databases">
        <authorList>
            <consortium name="Pathogen Informatics"/>
            <person name="Doyle S."/>
        </authorList>
    </citation>
    <scope>NUCLEOTIDE SEQUENCE [LARGE SCALE GENOMIC DNA]</scope>
    <source>
        <strain evidence="3 4">NCTC1934</strain>
    </source>
</reference>
<feature type="region of interest" description="Disordered" evidence="1">
    <location>
        <begin position="214"/>
        <end position="238"/>
    </location>
</feature>
<dbReference type="SUPFAM" id="SSF109854">
    <property type="entry name" value="DinB/YfiT-like putative metalloenzymes"/>
    <property type="match status" value="1"/>
</dbReference>
<dbReference type="NCBIfam" id="TIGR03083">
    <property type="entry name" value="maleylpyruvate isomerase family mycothiol-dependent enzyme"/>
    <property type="match status" value="1"/>
</dbReference>
<evidence type="ECO:0000256" key="1">
    <source>
        <dbReference type="SAM" id="MobiDB-lite"/>
    </source>
</evidence>
<dbReference type="InterPro" id="IPR024344">
    <property type="entry name" value="MDMPI_metal-binding"/>
</dbReference>
<dbReference type="OrthoDB" id="5178565at2"/>
<evidence type="ECO:0000259" key="2">
    <source>
        <dbReference type="Pfam" id="PF11716"/>
    </source>
</evidence>
<dbReference type="Proteomes" id="UP000255467">
    <property type="component" value="Unassembled WGS sequence"/>
</dbReference>
<keyword evidence="4" id="KW-1185">Reference proteome</keyword>